<evidence type="ECO:0000313" key="1">
    <source>
        <dbReference type="EMBL" id="CAD7259256.1"/>
    </source>
</evidence>
<dbReference type="AlphaFoldDB" id="A0A7R9FXT7"/>
<protein>
    <submittedName>
        <fullName evidence="1">Uncharacterized protein</fullName>
    </submittedName>
</protein>
<name>A0A7R9FXT7_TIMSH</name>
<dbReference type="EMBL" id="OC001158">
    <property type="protein sequence ID" value="CAD7259256.1"/>
    <property type="molecule type" value="Genomic_DNA"/>
</dbReference>
<reference evidence="1" key="1">
    <citation type="submission" date="2020-11" db="EMBL/GenBank/DDBJ databases">
        <authorList>
            <person name="Tran Van P."/>
        </authorList>
    </citation>
    <scope>NUCLEOTIDE SEQUENCE</scope>
</reference>
<accession>A0A7R9FXT7</accession>
<organism evidence="1">
    <name type="scientific">Timema shepardi</name>
    <name type="common">Walking stick</name>
    <dbReference type="NCBI Taxonomy" id="629360"/>
    <lineage>
        <taxon>Eukaryota</taxon>
        <taxon>Metazoa</taxon>
        <taxon>Ecdysozoa</taxon>
        <taxon>Arthropoda</taxon>
        <taxon>Hexapoda</taxon>
        <taxon>Insecta</taxon>
        <taxon>Pterygota</taxon>
        <taxon>Neoptera</taxon>
        <taxon>Polyneoptera</taxon>
        <taxon>Phasmatodea</taxon>
        <taxon>Timematodea</taxon>
        <taxon>Timematoidea</taxon>
        <taxon>Timematidae</taxon>
        <taxon>Timema</taxon>
    </lineage>
</organism>
<sequence length="112" mass="11761">MASLVLTDSSHLTSDSQHLGIYISPMASLVLTDSSQLTSNSQHLGIYSSPIASLVLTDSSQLTSDTVSCQSASKKPRGHCSSSSDVLHEERSALLSIQDIASATVWNQTPAA</sequence>
<proteinExistence type="predicted"/>
<gene>
    <name evidence="1" type="ORF">TSIB3V08_LOCUS3463</name>
</gene>